<feature type="region of interest" description="Disordered" evidence="1">
    <location>
        <begin position="35"/>
        <end position="54"/>
    </location>
</feature>
<name>A0ABV0SC64_9TELE</name>
<accession>A0ABV0SC64</accession>
<protein>
    <submittedName>
        <fullName evidence="2">Uncharacterized protein</fullName>
    </submittedName>
</protein>
<comment type="caution">
    <text evidence="2">The sequence shown here is derived from an EMBL/GenBank/DDBJ whole genome shotgun (WGS) entry which is preliminary data.</text>
</comment>
<gene>
    <name evidence="2" type="ORF">XENOCAPTIV_029780</name>
</gene>
<dbReference type="Proteomes" id="UP001434883">
    <property type="component" value="Unassembled WGS sequence"/>
</dbReference>
<organism evidence="2 3">
    <name type="scientific">Xenoophorus captivus</name>
    <dbReference type="NCBI Taxonomy" id="1517983"/>
    <lineage>
        <taxon>Eukaryota</taxon>
        <taxon>Metazoa</taxon>
        <taxon>Chordata</taxon>
        <taxon>Craniata</taxon>
        <taxon>Vertebrata</taxon>
        <taxon>Euteleostomi</taxon>
        <taxon>Actinopterygii</taxon>
        <taxon>Neopterygii</taxon>
        <taxon>Teleostei</taxon>
        <taxon>Neoteleostei</taxon>
        <taxon>Acanthomorphata</taxon>
        <taxon>Ovalentaria</taxon>
        <taxon>Atherinomorphae</taxon>
        <taxon>Cyprinodontiformes</taxon>
        <taxon>Goodeidae</taxon>
        <taxon>Xenoophorus</taxon>
    </lineage>
</organism>
<feature type="compositionally biased region" description="Polar residues" evidence="1">
    <location>
        <begin position="45"/>
        <end position="54"/>
    </location>
</feature>
<sequence length="107" mass="11823">MVTEQRLFLLITWNNLYEVSSTAVDADVRELQTDDLTGLSDDEGSTSQLSVSPQVFSEAQRGSKCASCEVAAFIAAQTDRQTNIRVNENPEHSRDVIFNKKSEIAAI</sequence>
<keyword evidence="3" id="KW-1185">Reference proteome</keyword>
<proteinExistence type="predicted"/>
<reference evidence="2 3" key="1">
    <citation type="submission" date="2021-06" db="EMBL/GenBank/DDBJ databases">
        <authorList>
            <person name="Palmer J.M."/>
        </authorList>
    </citation>
    <scope>NUCLEOTIDE SEQUENCE [LARGE SCALE GENOMIC DNA]</scope>
    <source>
        <strain evidence="2 3">XC_2019</strain>
        <tissue evidence="2">Muscle</tissue>
    </source>
</reference>
<evidence type="ECO:0000313" key="3">
    <source>
        <dbReference type="Proteomes" id="UP001434883"/>
    </source>
</evidence>
<evidence type="ECO:0000256" key="1">
    <source>
        <dbReference type="SAM" id="MobiDB-lite"/>
    </source>
</evidence>
<dbReference type="EMBL" id="JAHRIN010076504">
    <property type="protein sequence ID" value="MEQ2218124.1"/>
    <property type="molecule type" value="Genomic_DNA"/>
</dbReference>
<evidence type="ECO:0000313" key="2">
    <source>
        <dbReference type="EMBL" id="MEQ2218124.1"/>
    </source>
</evidence>